<keyword evidence="5" id="KW-0804">Transcription</keyword>
<evidence type="ECO:0000256" key="4">
    <source>
        <dbReference type="ARBA" id="ARBA00023125"/>
    </source>
</evidence>
<dbReference type="InterPro" id="IPR036864">
    <property type="entry name" value="Zn2-C6_fun-type_DNA-bd_sf"/>
</dbReference>
<dbReference type="STRING" id="1036611.A0A1L9PDM2"/>
<comment type="subcellular location">
    <subcellularLocation>
        <location evidence="1">Nucleus</location>
    </subcellularLocation>
</comment>
<dbReference type="OrthoDB" id="1924787at2759"/>
<accession>A0A1L9PDM2</accession>
<dbReference type="RefSeq" id="XP_040665372.1">
    <property type="nucleotide sequence ID" value="XM_040811818.1"/>
</dbReference>
<evidence type="ECO:0000313" key="9">
    <source>
        <dbReference type="EMBL" id="OJI99609.1"/>
    </source>
</evidence>
<feature type="domain" description="Zn(2)-C6 fungal-type" evidence="8">
    <location>
        <begin position="6"/>
        <end position="36"/>
    </location>
</feature>
<evidence type="ECO:0000256" key="7">
    <source>
        <dbReference type="SAM" id="MobiDB-lite"/>
    </source>
</evidence>
<keyword evidence="6" id="KW-0539">Nucleus</keyword>
<dbReference type="GeneID" id="63727329"/>
<dbReference type="CDD" id="cd00067">
    <property type="entry name" value="GAL4"/>
    <property type="match status" value="1"/>
</dbReference>
<name>A0A1L9PDM2_ASPVE</name>
<proteinExistence type="predicted"/>
<dbReference type="GO" id="GO:0003677">
    <property type="term" value="F:DNA binding"/>
    <property type="evidence" value="ECO:0007669"/>
    <property type="project" value="UniProtKB-KW"/>
</dbReference>
<dbReference type="InterPro" id="IPR050815">
    <property type="entry name" value="TF_fung"/>
</dbReference>
<dbReference type="EMBL" id="KV878127">
    <property type="protein sequence ID" value="OJI99609.1"/>
    <property type="molecule type" value="Genomic_DNA"/>
</dbReference>
<dbReference type="CDD" id="cd12148">
    <property type="entry name" value="fungal_TF_MHR"/>
    <property type="match status" value="1"/>
</dbReference>
<dbReference type="PROSITE" id="PS50048">
    <property type="entry name" value="ZN2_CY6_FUNGAL_2"/>
    <property type="match status" value="1"/>
</dbReference>
<evidence type="ECO:0000259" key="8">
    <source>
        <dbReference type="PROSITE" id="PS50048"/>
    </source>
</evidence>
<dbReference type="VEuPathDB" id="FungiDB:ASPVEDRAFT_39012"/>
<dbReference type="PANTHER" id="PTHR47338">
    <property type="entry name" value="ZN(II)2CYS6 TRANSCRIPTION FACTOR (EUROFUNG)-RELATED"/>
    <property type="match status" value="1"/>
</dbReference>
<feature type="compositionally biased region" description="Basic and acidic residues" evidence="7">
    <location>
        <begin position="52"/>
        <end position="69"/>
    </location>
</feature>
<dbReference type="GO" id="GO:0005634">
    <property type="term" value="C:nucleus"/>
    <property type="evidence" value="ECO:0007669"/>
    <property type="project" value="UniProtKB-SubCell"/>
</dbReference>
<keyword evidence="3" id="KW-0805">Transcription regulation</keyword>
<dbReference type="Pfam" id="PF04082">
    <property type="entry name" value="Fungal_trans"/>
    <property type="match status" value="1"/>
</dbReference>
<dbReference type="SUPFAM" id="SSF57701">
    <property type="entry name" value="Zn2/Cys6 DNA-binding domain"/>
    <property type="match status" value="1"/>
</dbReference>
<evidence type="ECO:0000256" key="6">
    <source>
        <dbReference type="ARBA" id="ARBA00023242"/>
    </source>
</evidence>
<keyword evidence="4" id="KW-0238">DNA-binding</keyword>
<dbReference type="PANTHER" id="PTHR47338:SF16">
    <property type="entry name" value="TRANSCRIPTION FACTOR, PUTATIVE (AFU_ORTHOLOGUE AFUA_2G09360)-RELATED"/>
    <property type="match status" value="1"/>
</dbReference>
<dbReference type="Proteomes" id="UP000184073">
    <property type="component" value="Unassembled WGS sequence"/>
</dbReference>
<evidence type="ECO:0000256" key="3">
    <source>
        <dbReference type="ARBA" id="ARBA00023015"/>
    </source>
</evidence>
<evidence type="ECO:0000256" key="2">
    <source>
        <dbReference type="ARBA" id="ARBA00022723"/>
    </source>
</evidence>
<dbReference type="Gene3D" id="4.10.240.10">
    <property type="entry name" value="Zn(2)-C6 fungal-type DNA-binding domain"/>
    <property type="match status" value="1"/>
</dbReference>
<evidence type="ECO:0000256" key="1">
    <source>
        <dbReference type="ARBA" id="ARBA00004123"/>
    </source>
</evidence>
<gene>
    <name evidence="9" type="ORF">ASPVEDRAFT_39012</name>
</gene>
<protein>
    <recommendedName>
        <fullName evidence="8">Zn(2)-C6 fungal-type domain-containing protein</fullName>
    </recommendedName>
</protein>
<dbReference type="PROSITE" id="PS00463">
    <property type="entry name" value="ZN2_CY6_FUNGAL_1"/>
    <property type="match status" value="1"/>
</dbReference>
<dbReference type="GO" id="GO:0000981">
    <property type="term" value="F:DNA-binding transcription factor activity, RNA polymerase II-specific"/>
    <property type="evidence" value="ECO:0007669"/>
    <property type="project" value="InterPro"/>
</dbReference>
<keyword evidence="2" id="KW-0479">Metal-binding</keyword>
<dbReference type="GO" id="GO:0008270">
    <property type="term" value="F:zinc ion binding"/>
    <property type="evidence" value="ECO:0007669"/>
    <property type="project" value="InterPro"/>
</dbReference>
<evidence type="ECO:0000256" key="5">
    <source>
        <dbReference type="ARBA" id="ARBA00023163"/>
    </source>
</evidence>
<evidence type="ECO:0000313" key="10">
    <source>
        <dbReference type="Proteomes" id="UP000184073"/>
    </source>
</evidence>
<dbReference type="InterPro" id="IPR007219">
    <property type="entry name" value="XnlR_reg_dom"/>
</dbReference>
<reference evidence="10" key="1">
    <citation type="journal article" date="2017" name="Genome Biol.">
        <title>Comparative genomics reveals high biological diversity and specific adaptations in the industrially and medically important fungal genus Aspergillus.</title>
        <authorList>
            <person name="de Vries R.P."/>
            <person name="Riley R."/>
            <person name="Wiebenga A."/>
            <person name="Aguilar-Osorio G."/>
            <person name="Amillis S."/>
            <person name="Uchima C.A."/>
            <person name="Anderluh G."/>
            <person name="Asadollahi M."/>
            <person name="Askin M."/>
            <person name="Barry K."/>
            <person name="Battaglia E."/>
            <person name="Bayram O."/>
            <person name="Benocci T."/>
            <person name="Braus-Stromeyer S.A."/>
            <person name="Caldana C."/>
            <person name="Canovas D."/>
            <person name="Cerqueira G.C."/>
            <person name="Chen F."/>
            <person name="Chen W."/>
            <person name="Choi C."/>
            <person name="Clum A."/>
            <person name="Dos Santos R.A."/>
            <person name="Damasio A.R."/>
            <person name="Diallinas G."/>
            <person name="Emri T."/>
            <person name="Fekete E."/>
            <person name="Flipphi M."/>
            <person name="Freyberg S."/>
            <person name="Gallo A."/>
            <person name="Gournas C."/>
            <person name="Habgood R."/>
            <person name="Hainaut M."/>
            <person name="Harispe M.L."/>
            <person name="Henrissat B."/>
            <person name="Hilden K.S."/>
            <person name="Hope R."/>
            <person name="Hossain A."/>
            <person name="Karabika E."/>
            <person name="Karaffa L."/>
            <person name="Karanyi Z."/>
            <person name="Krasevec N."/>
            <person name="Kuo A."/>
            <person name="Kusch H."/>
            <person name="LaButti K."/>
            <person name="Lagendijk E.L."/>
            <person name="Lapidus A."/>
            <person name="Levasseur A."/>
            <person name="Lindquist E."/>
            <person name="Lipzen A."/>
            <person name="Logrieco A.F."/>
            <person name="MacCabe A."/>
            <person name="Maekelae M.R."/>
            <person name="Malavazi I."/>
            <person name="Melin P."/>
            <person name="Meyer V."/>
            <person name="Mielnichuk N."/>
            <person name="Miskei M."/>
            <person name="Molnar A.P."/>
            <person name="Mule G."/>
            <person name="Ngan C.Y."/>
            <person name="Orejas M."/>
            <person name="Orosz E."/>
            <person name="Ouedraogo J.P."/>
            <person name="Overkamp K.M."/>
            <person name="Park H.-S."/>
            <person name="Perrone G."/>
            <person name="Piumi F."/>
            <person name="Punt P.J."/>
            <person name="Ram A.F."/>
            <person name="Ramon A."/>
            <person name="Rauscher S."/>
            <person name="Record E."/>
            <person name="Riano-Pachon D.M."/>
            <person name="Robert V."/>
            <person name="Roehrig J."/>
            <person name="Ruller R."/>
            <person name="Salamov A."/>
            <person name="Salih N.S."/>
            <person name="Samson R.A."/>
            <person name="Sandor E."/>
            <person name="Sanguinetti M."/>
            <person name="Schuetze T."/>
            <person name="Sepcic K."/>
            <person name="Shelest E."/>
            <person name="Sherlock G."/>
            <person name="Sophianopoulou V."/>
            <person name="Squina F.M."/>
            <person name="Sun H."/>
            <person name="Susca A."/>
            <person name="Todd R.B."/>
            <person name="Tsang A."/>
            <person name="Unkles S.E."/>
            <person name="van de Wiele N."/>
            <person name="van Rossen-Uffink D."/>
            <person name="Oliveira J.V."/>
            <person name="Vesth T.C."/>
            <person name="Visser J."/>
            <person name="Yu J.-H."/>
            <person name="Zhou M."/>
            <person name="Andersen M.R."/>
            <person name="Archer D.B."/>
            <person name="Baker S.E."/>
            <person name="Benoit I."/>
            <person name="Brakhage A.A."/>
            <person name="Braus G.H."/>
            <person name="Fischer R."/>
            <person name="Frisvad J.C."/>
            <person name="Goldman G.H."/>
            <person name="Houbraken J."/>
            <person name="Oakley B."/>
            <person name="Pocsi I."/>
            <person name="Scazzocchio C."/>
            <person name="Seiboth B."/>
            <person name="vanKuyk P.A."/>
            <person name="Wortman J."/>
            <person name="Dyer P.S."/>
            <person name="Grigoriev I.V."/>
        </authorList>
    </citation>
    <scope>NUCLEOTIDE SEQUENCE [LARGE SCALE GENOMIC DNA]</scope>
    <source>
        <strain evidence="10">CBS 583.65</strain>
    </source>
</reference>
<dbReference type="GO" id="GO:0006351">
    <property type="term" value="P:DNA-templated transcription"/>
    <property type="evidence" value="ECO:0007669"/>
    <property type="project" value="InterPro"/>
</dbReference>
<dbReference type="InterPro" id="IPR001138">
    <property type="entry name" value="Zn2Cys6_DnaBD"/>
</dbReference>
<dbReference type="AlphaFoldDB" id="A0A1L9PDM2"/>
<sequence>MKAPRACPQCRETKRKCIRPGPGEPCRSCQQRNLQCGSQLRRLTPSISRPVSSEEHPIQPHGQGEHRSPIDLPWDTTAELVEIYLNKVHDQPHSIFHPPTLRMQLRNGSLYGAMLCAICAIGAKFSSNPDRRNLEARLTTEAKRLLQAELENVCLANIQTCILVATLSAGNCQTSSEALFVRIATGMAEIINIESVTKNGRIIESETARRVWWSLYVADRWCFAGLGLPRRMEDLGGRCGLPMDEMAFRSLSPDQTTLIPPWKPGIWAYLIQLARLFGPIQDLNRRVATGDADTAELDQDVDVLGQQIETWRETLPPDIQFTIQNLQGQQHNQLGGPFIALHLAYHHYSTLLYFRFLEDKNPSSSYVTRCKHHASSFSSLLQLSRQVQGCEVSYPTIGHMAAVSSSVLLHTMLFGDQTELPTARRELSANFEALVELQQYWPATKATINRLMTFQNICLLSTESHKLDGWMVRFLLEHSLALQKRELPFVPPSVEVEEENMTSIAREWMERGRYMDFSRE</sequence>
<dbReference type="Pfam" id="PF00172">
    <property type="entry name" value="Zn_clus"/>
    <property type="match status" value="1"/>
</dbReference>
<organism evidence="9 10">
    <name type="scientific">Aspergillus versicolor CBS 583.65</name>
    <dbReference type="NCBI Taxonomy" id="1036611"/>
    <lineage>
        <taxon>Eukaryota</taxon>
        <taxon>Fungi</taxon>
        <taxon>Dikarya</taxon>
        <taxon>Ascomycota</taxon>
        <taxon>Pezizomycotina</taxon>
        <taxon>Eurotiomycetes</taxon>
        <taxon>Eurotiomycetidae</taxon>
        <taxon>Eurotiales</taxon>
        <taxon>Aspergillaceae</taxon>
        <taxon>Aspergillus</taxon>
        <taxon>Aspergillus subgen. Nidulantes</taxon>
    </lineage>
</organism>
<feature type="region of interest" description="Disordered" evidence="7">
    <location>
        <begin position="47"/>
        <end position="71"/>
    </location>
</feature>
<keyword evidence="10" id="KW-1185">Reference proteome</keyword>